<dbReference type="OrthoDB" id="10262656at2759"/>
<dbReference type="EMBL" id="CP031045">
    <property type="protein sequence ID" value="QDZ24009.1"/>
    <property type="molecule type" value="Genomic_DNA"/>
</dbReference>
<evidence type="ECO:0000256" key="4">
    <source>
        <dbReference type="ARBA" id="ARBA00022989"/>
    </source>
</evidence>
<feature type="transmembrane region" description="Helical" evidence="7">
    <location>
        <begin position="27"/>
        <end position="51"/>
    </location>
</feature>
<sequence>MAGAKEEEEAMATKGGAMEGVGFRQMVPLLLVQFSQAVQVMMLFPLLVFMVEFYGVAGDDPKLLGTYTGVLASMFPLSMFITSFFWGWLSDRIGRKPVTLIGGLSIGIGSVLLGFTTDYYMALTIRIVTGLFNNITSMLKCMISEMSGKHLAKGMAYFSVAWTTGTLIGPSLAGILAMPCQQYGHRFPTCEHEDAFLNRFPFFLSFFFFGVFTLCSAIYAALVVPETLKNKKPLGLNKGLRRVLTFRSSAGALRGADGSSPKRTYEDVKYEHLEDPKGKEGLELTEVMSGNGNGNGMDNGHRYEEGREVSDEDEDQGLLSSSAKSAGANEESWFRNRDVQLACFLYGMVALFYVAFEELFPLFGSARVENGGLSLASKDVGIFMSIGGGFTIPYSLLLFPRLVKAKGTLWLVKFGSITCMVLAVFTPFMRLLATQVDHPDEDNQINRSGLGDMSPLLWVVMTVHAILIHVTGTNCFASIIIVVNMASPKAHFGAVNSYGQALASLMRVIGPGSVGLLWTLCGRIKGSTMLQVSLPFVFCGLTALAMFVLALVAPKHLDSRT</sequence>
<feature type="compositionally biased region" description="Basic and acidic residues" evidence="6">
    <location>
        <begin position="299"/>
        <end position="309"/>
    </location>
</feature>
<dbReference type="PROSITE" id="PS50850">
    <property type="entry name" value="MFS"/>
    <property type="match status" value="1"/>
</dbReference>
<feature type="region of interest" description="Disordered" evidence="6">
    <location>
        <begin position="289"/>
        <end position="324"/>
    </location>
</feature>
<gene>
    <name evidence="9" type="ORF">A3770_12p65270</name>
</gene>
<name>A0A5B8MTW8_9CHLO</name>
<dbReference type="Gene3D" id="1.20.1250.20">
    <property type="entry name" value="MFS general substrate transporter like domains"/>
    <property type="match status" value="1"/>
</dbReference>
<accession>A0A5B8MTW8</accession>
<dbReference type="PANTHER" id="PTHR23504:SF117">
    <property type="entry name" value="MAJOR FACILITATOR SUPERFAMILY PROTEIN"/>
    <property type="match status" value="1"/>
</dbReference>
<evidence type="ECO:0000256" key="6">
    <source>
        <dbReference type="SAM" id="MobiDB-lite"/>
    </source>
</evidence>
<evidence type="ECO:0000259" key="8">
    <source>
        <dbReference type="PROSITE" id="PS50850"/>
    </source>
</evidence>
<dbReference type="InterPro" id="IPR036259">
    <property type="entry name" value="MFS_trans_sf"/>
</dbReference>
<dbReference type="InterPro" id="IPR020846">
    <property type="entry name" value="MFS_dom"/>
</dbReference>
<feature type="transmembrane region" description="Helical" evidence="7">
    <location>
        <begin position="98"/>
        <end position="117"/>
    </location>
</feature>
<feature type="transmembrane region" description="Helical" evidence="7">
    <location>
        <begin position="341"/>
        <end position="360"/>
    </location>
</feature>
<feature type="transmembrane region" description="Helical" evidence="7">
    <location>
        <begin position="63"/>
        <end position="86"/>
    </location>
</feature>
<dbReference type="PANTHER" id="PTHR23504">
    <property type="entry name" value="MAJOR FACILITATOR SUPERFAMILY DOMAIN-CONTAINING PROTEIN 10"/>
    <property type="match status" value="1"/>
</dbReference>
<evidence type="ECO:0000256" key="7">
    <source>
        <dbReference type="SAM" id="Phobius"/>
    </source>
</evidence>
<feature type="transmembrane region" description="Helical" evidence="7">
    <location>
        <begin position="155"/>
        <end position="178"/>
    </location>
</feature>
<protein>
    <submittedName>
        <fullName evidence="9">MFS general substrate transporter</fullName>
    </submittedName>
</protein>
<organism evidence="9 10">
    <name type="scientific">Chloropicon primus</name>
    <dbReference type="NCBI Taxonomy" id="1764295"/>
    <lineage>
        <taxon>Eukaryota</taxon>
        <taxon>Viridiplantae</taxon>
        <taxon>Chlorophyta</taxon>
        <taxon>Chloropicophyceae</taxon>
        <taxon>Chloropicales</taxon>
        <taxon>Chloropicaceae</taxon>
        <taxon>Chloropicon</taxon>
    </lineage>
</organism>
<reference evidence="9 10" key="1">
    <citation type="submission" date="2018-07" db="EMBL/GenBank/DDBJ databases">
        <title>The complete nuclear genome of the prasinophyte Chloropicon primus (CCMP1205).</title>
        <authorList>
            <person name="Pombert J.-F."/>
            <person name="Otis C."/>
            <person name="Turmel M."/>
            <person name="Lemieux C."/>
        </authorList>
    </citation>
    <scope>NUCLEOTIDE SEQUENCE [LARGE SCALE GENOMIC DNA]</scope>
    <source>
        <strain evidence="9 10">CCMP1205</strain>
    </source>
</reference>
<proteinExistence type="predicted"/>
<dbReference type="AlphaFoldDB" id="A0A5B8MTW8"/>
<evidence type="ECO:0000256" key="2">
    <source>
        <dbReference type="ARBA" id="ARBA00022448"/>
    </source>
</evidence>
<evidence type="ECO:0000313" key="9">
    <source>
        <dbReference type="EMBL" id="QDZ24009.1"/>
    </source>
</evidence>
<feature type="domain" description="Major facilitator superfamily (MFS) profile" evidence="8">
    <location>
        <begin position="25"/>
        <end position="557"/>
    </location>
</feature>
<keyword evidence="5 7" id="KW-0472">Membrane</keyword>
<feature type="transmembrane region" description="Helical" evidence="7">
    <location>
        <begin position="411"/>
        <end position="433"/>
    </location>
</feature>
<dbReference type="STRING" id="1764295.A0A5B8MTW8"/>
<dbReference type="SUPFAM" id="SSF103473">
    <property type="entry name" value="MFS general substrate transporter"/>
    <property type="match status" value="1"/>
</dbReference>
<dbReference type="GO" id="GO:0022857">
    <property type="term" value="F:transmembrane transporter activity"/>
    <property type="evidence" value="ECO:0007669"/>
    <property type="project" value="InterPro"/>
</dbReference>
<dbReference type="GO" id="GO:0016020">
    <property type="term" value="C:membrane"/>
    <property type="evidence" value="ECO:0007669"/>
    <property type="project" value="UniProtKB-SubCell"/>
</dbReference>
<dbReference type="Proteomes" id="UP000316726">
    <property type="component" value="Chromosome 12"/>
</dbReference>
<keyword evidence="3 7" id="KW-0812">Transmembrane</keyword>
<evidence type="ECO:0000256" key="3">
    <source>
        <dbReference type="ARBA" id="ARBA00022692"/>
    </source>
</evidence>
<evidence type="ECO:0000256" key="5">
    <source>
        <dbReference type="ARBA" id="ARBA00023136"/>
    </source>
</evidence>
<feature type="transmembrane region" description="Helical" evidence="7">
    <location>
        <begin position="456"/>
        <end position="486"/>
    </location>
</feature>
<comment type="subcellular location">
    <subcellularLocation>
        <location evidence="1">Membrane</location>
        <topology evidence="1">Multi-pass membrane protein</topology>
    </subcellularLocation>
</comment>
<keyword evidence="4 7" id="KW-1133">Transmembrane helix</keyword>
<keyword evidence="2" id="KW-0813">Transport</keyword>
<keyword evidence="10" id="KW-1185">Reference proteome</keyword>
<feature type="transmembrane region" description="Helical" evidence="7">
    <location>
        <begin position="123"/>
        <end position="143"/>
    </location>
</feature>
<dbReference type="Pfam" id="PF07690">
    <property type="entry name" value="MFS_1"/>
    <property type="match status" value="1"/>
</dbReference>
<feature type="transmembrane region" description="Helical" evidence="7">
    <location>
        <begin position="202"/>
        <end position="224"/>
    </location>
</feature>
<evidence type="ECO:0000313" key="10">
    <source>
        <dbReference type="Proteomes" id="UP000316726"/>
    </source>
</evidence>
<feature type="transmembrane region" description="Helical" evidence="7">
    <location>
        <begin position="532"/>
        <end position="553"/>
    </location>
</feature>
<feature type="transmembrane region" description="Helical" evidence="7">
    <location>
        <begin position="380"/>
        <end position="399"/>
    </location>
</feature>
<dbReference type="InterPro" id="IPR011701">
    <property type="entry name" value="MFS"/>
</dbReference>
<evidence type="ECO:0000256" key="1">
    <source>
        <dbReference type="ARBA" id="ARBA00004141"/>
    </source>
</evidence>